<proteinExistence type="predicted"/>
<keyword evidence="2" id="KW-1185">Reference proteome</keyword>
<name>A0A1R4HGD4_9GAMM</name>
<dbReference type="RefSeq" id="WP_087144550.1">
    <property type="nucleotide sequence ID" value="NZ_FUKI01000139.1"/>
</dbReference>
<reference evidence="2" key="1">
    <citation type="submission" date="2017-02" db="EMBL/GenBank/DDBJ databases">
        <authorList>
            <person name="Daims H."/>
        </authorList>
    </citation>
    <scope>NUCLEOTIDE SEQUENCE [LARGE SCALE GENOMIC DNA]</scope>
</reference>
<dbReference type="OrthoDB" id="5622732at2"/>
<dbReference type="Pfam" id="PF12784">
    <property type="entry name" value="PDDEXK_2"/>
    <property type="match status" value="1"/>
</dbReference>
<dbReference type="AlphaFoldDB" id="A0A1R4HGD4"/>
<evidence type="ECO:0000313" key="1">
    <source>
        <dbReference type="EMBL" id="SJM94930.1"/>
    </source>
</evidence>
<sequence length="267" mass="30598">MKQVASLRYGVIFKKAFSQPDVFKAFVKAVLGIELDIDKVETEKSFKPTVGYVDSRFDLFAQDDKNRIIVDIQHAQNAEHYDRFLHYHCVALLEQIAKAKNYCPALKVFTIVVLTSGDRYQKDVLTIDFDPKDLQGNGINEIPHKVLYLCPKYVNDDTPKAYREWLDAIQDTLDEEVDESHYHDAMIQKTFTAIEKDGITPTERAAMFEEYNSREFLDKTIVETTLETKLAIAKKMLAAGMAIESIVQMTNLSLDDITELNNLYKLP</sequence>
<evidence type="ECO:0008006" key="3">
    <source>
        <dbReference type="Google" id="ProtNLM"/>
    </source>
</evidence>
<gene>
    <name evidence="1" type="ORF">CRENPOLYSF1_610006</name>
</gene>
<protein>
    <recommendedName>
        <fullName evidence="3">Rpn family recombination-promoting nuclease/putative transposase</fullName>
    </recommendedName>
</protein>
<dbReference type="Proteomes" id="UP000195667">
    <property type="component" value="Unassembled WGS sequence"/>
</dbReference>
<dbReference type="EMBL" id="FUKI01000139">
    <property type="protein sequence ID" value="SJM94930.1"/>
    <property type="molecule type" value="Genomic_DNA"/>
</dbReference>
<organism evidence="1 2">
    <name type="scientific">Crenothrix polyspora</name>
    <dbReference type="NCBI Taxonomy" id="360316"/>
    <lineage>
        <taxon>Bacteria</taxon>
        <taxon>Pseudomonadati</taxon>
        <taxon>Pseudomonadota</taxon>
        <taxon>Gammaproteobacteria</taxon>
        <taxon>Methylococcales</taxon>
        <taxon>Crenotrichaceae</taxon>
        <taxon>Crenothrix</taxon>
    </lineage>
</organism>
<evidence type="ECO:0000313" key="2">
    <source>
        <dbReference type="Proteomes" id="UP000195667"/>
    </source>
</evidence>
<accession>A0A1R4HGD4</accession>